<dbReference type="SFLD" id="SFLDG01150">
    <property type="entry name" value="Main.1:_Beta-like"/>
    <property type="match status" value="1"/>
</dbReference>
<dbReference type="Pfam" id="PF00043">
    <property type="entry name" value="GST_C"/>
    <property type="match status" value="1"/>
</dbReference>
<dbReference type="SFLD" id="SFLDS00019">
    <property type="entry name" value="Glutathione_Transferase_(cytos"/>
    <property type="match status" value="1"/>
</dbReference>
<dbReference type="InterPro" id="IPR036249">
    <property type="entry name" value="Thioredoxin-like_sf"/>
</dbReference>
<evidence type="ECO:0000313" key="3">
    <source>
        <dbReference type="EMBL" id="SFL56710.1"/>
    </source>
</evidence>
<sequence length="200" mass="22155">MKLYFKPGACSLATHIVLRELGIDFTLEPVDTQTQRTESGIDYKTVNPKGYVPALDTGRAVLTEGAAILQYLAESTTLIPDVGTLERARLQEHLNYIASELHKAFGPFFKASATDEQRAQALETIPRHFDYLESLLDDGRVYLVGDTFTVADAYLFVVCSWAAVPGIDLKDWPFLNTLWNRMAARPSVKAAMLSEGLVAQ</sequence>
<dbReference type="PROSITE" id="PS50405">
    <property type="entry name" value="GST_CTER"/>
    <property type="match status" value="1"/>
</dbReference>
<dbReference type="InterPro" id="IPR004046">
    <property type="entry name" value="GST_C"/>
</dbReference>
<dbReference type="CDD" id="cd03188">
    <property type="entry name" value="GST_C_Beta"/>
    <property type="match status" value="1"/>
</dbReference>
<name>A0ABY1FM62_9GAMM</name>
<dbReference type="PANTHER" id="PTHR44051">
    <property type="entry name" value="GLUTATHIONE S-TRANSFERASE-RELATED"/>
    <property type="match status" value="1"/>
</dbReference>
<dbReference type="InterPro" id="IPR010987">
    <property type="entry name" value="Glutathione-S-Trfase_C-like"/>
</dbReference>
<gene>
    <name evidence="3" type="ORF">SAMN04487868_104115</name>
</gene>
<dbReference type="InterPro" id="IPR004045">
    <property type="entry name" value="Glutathione_S-Trfase_N"/>
</dbReference>
<dbReference type="NCBIfam" id="NF007831">
    <property type="entry name" value="PRK10542.1"/>
    <property type="match status" value="1"/>
</dbReference>
<protein>
    <submittedName>
        <fullName evidence="3">Glutathione S-transferase</fullName>
    </submittedName>
</protein>
<comment type="caution">
    <text evidence="3">The sequence shown here is derived from an EMBL/GenBank/DDBJ whole genome shotgun (WGS) entry which is preliminary data.</text>
</comment>
<dbReference type="CDD" id="cd03057">
    <property type="entry name" value="GST_N_Beta"/>
    <property type="match status" value="1"/>
</dbReference>
<keyword evidence="4" id="KW-1185">Reference proteome</keyword>
<proteinExistence type="predicted"/>
<reference evidence="3 4" key="1">
    <citation type="submission" date="2016-10" db="EMBL/GenBank/DDBJ databases">
        <authorList>
            <person name="Varghese N."/>
            <person name="Submissions S."/>
        </authorList>
    </citation>
    <scope>NUCLEOTIDE SEQUENCE [LARGE SCALE GENOMIC DNA]</scope>
    <source>
        <strain evidence="3 4">DSM 26291</strain>
    </source>
</reference>
<dbReference type="RefSeq" id="WP_091641738.1">
    <property type="nucleotide sequence ID" value="NZ_DQRB01000028.1"/>
</dbReference>
<dbReference type="Gene3D" id="1.20.1050.10">
    <property type="match status" value="1"/>
</dbReference>
<dbReference type="InterPro" id="IPR040079">
    <property type="entry name" value="Glutathione_S-Trfase"/>
</dbReference>
<organism evidence="3 4">
    <name type="scientific">Marinobacter salarius</name>
    <dbReference type="NCBI Taxonomy" id="1420917"/>
    <lineage>
        <taxon>Bacteria</taxon>
        <taxon>Pseudomonadati</taxon>
        <taxon>Pseudomonadota</taxon>
        <taxon>Gammaproteobacteria</taxon>
        <taxon>Pseudomonadales</taxon>
        <taxon>Marinobacteraceae</taxon>
        <taxon>Marinobacter</taxon>
    </lineage>
</organism>
<dbReference type="PANTHER" id="PTHR44051:SF8">
    <property type="entry name" value="GLUTATHIONE S-TRANSFERASE GSTA"/>
    <property type="match status" value="1"/>
</dbReference>
<dbReference type="SUPFAM" id="SSF47616">
    <property type="entry name" value="GST C-terminal domain-like"/>
    <property type="match status" value="1"/>
</dbReference>
<dbReference type="SUPFAM" id="SSF52833">
    <property type="entry name" value="Thioredoxin-like"/>
    <property type="match status" value="1"/>
</dbReference>
<dbReference type="SFLD" id="SFLDG00358">
    <property type="entry name" value="Main_(cytGST)"/>
    <property type="match status" value="1"/>
</dbReference>
<feature type="domain" description="GST C-terminal" evidence="2">
    <location>
        <begin position="83"/>
        <end position="200"/>
    </location>
</feature>
<accession>A0ABY1FM62</accession>
<feature type="domain" description="GST N-terminal" evidence="1">
    <location>
        <begin position="1"/>
        <end position="80"/>
    </location>
</feature>
<evidence type="ECO:0000259" key="2">
    <source>
        <dbReference type="PROSITE" id="PS50405"/>
    </source>
</evidence>
<evidence type="ECO:0000313" key="4">
    <source>
        <dbReference type="Proteomes" id="UP000199211"/>
    </source>
</evidence>
<dbReference type="EMBL" id="FOTV01000004">
    <property type="protein sequence ID" value="SFL56710.1"/>
    <property type="molecule type" value="Genomic_DNA"/>
</dbReference>
<evidence type="ECO:0000259" key="1">
    <source>
        <dbReference type="PROSITE" id="PS50404"/>
    </source>
</evidence>
<dbReference type="Pfam" id="PF13409">
    <property type="entry name" value="GST_N_2"/>
    <property type="match status" value="1"/>
</dbReference>
<dbReference type="Proteomes" id="UP000199211">
    <property type="component" value="Unassembled WGS sequence"/>
</dbReference>
<dbReference type="Gene3D" id="3.40.30.10">
    <property type="entry name" value="Glutaredoxin"/>
    <property type="match status" value="1"/>
</dbReference>
<dbReference type="InterPro" id="IPR036282">
    <property type="entry name" value="Glutathione-S-Trfase_C_sf"/>
</dbReference>
<dbReference type="PROSITE" id="PS50404">
    <property type="entry name" value="GST_NTER"/>
    <property type="match status" value="1"/>
</dbReference>